<feature type="domain" description="Glycosyltransferase 2-like" evidence="4">
    <location>
        <begin position="4"/>
        <end position="146"/>
    </location>
</feature>
<evidence type="ECO:0000313" key="5">
    <source>
        <dbReference type="EMBL" id="MCV2873776.1"/>
    </source>
</evidence>
<reference evidence="5 6" key="1">
    <citation type="submission" date="2022-10" db="EMBL/GenBank/DDBJ databases">
        <title>Defluviimonas sp. nov., isolated from ocean surface sediments.</title>
        <authorList>
            <person name="He W."/>
            <person name="Wang L."/>
            <person name="Zhang D.-F."/>
        </authorList>
    </citation>
    <scope>NUCLEOTIDE SEQUENCE [LARGE SCALE GENOMIC DNA]</scope>
    <source>
        <strain evidence="5 6">WL0050</strain>
    </source>
</reference>
<evidence type="ECO:0000313" key="6">
    <source>
        <dbReference type="Proteomes" id="UP001652564"/>
    </source>
</evidence>
<proteinExistence type="inferred from homology"/>
<protein>
    <submittedName>
        <fullName evidence="5">Glycosyltransferase</fullName>
        <ecNumber evidence="5">2.4.-.-</ecNumber>
    </submittedName>
</protein>
<dbReference type="PANTHER" id="PTHR43179">
    <property type="entry name" value="RHAMNOSYLTRANSFERASE WBBL"/>
    <property type="match status" value="1"/>
</dbReference>
<dbReference type="SUPFAM" id="SSF53448">
    <property type="entry name" value="Nucleotide-diphospho-sugar transferases"/>
    <property type="match status" value="1"/>
</dbReference>
<sequence>MTRLRRCLGALMLDATSGVDVVVVDNGTPEPLDNIKADFPFVRFVTEDTKGAASARNRGVRETDAEAFAFLDADCIPAPGWLAAAESAADKSDIVGGGIDVFDETPPPRTGAQAFETVFAFNYRYYAEKKGFSVTANLVTSRRVFEAVGPFIDGVSEDEEWCWRARRKGFQLALDEDMRVSHPTRSDWAALERKWRRLTREMFELHLTRNGLGARFIWGLRALAMPASALAHLPRLVFSSKLASPGERLRGAMTLIRLRMKRAVWMLRQAFGGTI</sequence>
<comment type="similarity">
    <text evidence="1">Belongs to the glycosyltransferase 2 family.</text>
</comment>
<name>A0ABT2ZRJ7_9RHOB</name>
<dbReference type="GO" id="GO:0016757">
    <property type="term" value="F:glycosyltransferase activity"/>
    <property type="evidence" value="ECO:0007669"/>
    <property type="project" value="UniProtKB-KW"/>
</dbReference>
<gene>
    <name evidence="5" type="ORF">OEZ71_15865</name>
</gene>
<dbReference type="EMBL" id="JAOWKZ010000004">
    <property type="protein sequence ID" value="MCV2873776.1"/>
    <property type="molecule type" value="Genomic_DNA"/>
</dbReference>
<dbReference type="PANTHER" id="PTHR43179:SF12">
    <property type="entry name" value="GALACTOFURANOSYLTRANSFERASE GLFT2"/>
    <property type="match status" value="1"/>
</dbReference>
<dbReference type="Proteomes" id="UP001652564">
    <property type="component" value="Unassembled WGS sequence"/>
</dbReference>
<keyword evidence="6" id="KW-1185">Reference proteome</keyword>
<dbReference type="InterPro" id="IPR029044">
    <property type="entry name" value="Nucleotide-diphossugar_trans"/>
</dbReference>
<organism evidence="5 6">
    <name type="scientific">Albidovulum litorale</name>
    <dbReference type="NCBI Taxonomy" id="2984134"/>
    <lineage>
        <taxon>Bacteria</taxon>
        <taxon>Pseudomonadati</taxon>
        <taxon>Pseudomonadota</taxon>
        <taxon>Alphaproteobacteria</taxon>
        <taxon>Rhodobacterales</taxon>
        <taxon>Paracoccaceae</taxon>
        <taxon>Albidovulum</taxon>
    </lineage>
</organism>
<dbReference type="InterPro" id="IPR001173">
    <property type="entry name" value="Glyco_trans_2-like"/>
</dbReference>
<evidence type="ECO:0000256" key="2">
    <source>
        <dbReference type="ARBA" id="ARBA00022676"/>
    </source>
</evidence>
<evidence type="ECO:0000259" key="4">
    <source>
        <dbReference type="Pfam" id="PF00535"/>
    </source>
</evidence>
<accession>A0ABT2ZRJ7</accession>
<evidence type="ECO:0000256" key="3">
    <source>
        <dbReference type="ARBA" id="ARBA00022679"/>
    </source>
</evidence>
<keyword evidence="3 5" id="KW-0808">Transferase</keyword>
<keyword evidence="2 5" id="KW-0328">Glycosyltransferase</keyword>
<evidence type="ECO:0000256" key="1">
    <source>
        <dbReference type="ARBA" id="ARBA00006739"/>
    </source>
</evidence>
<dbReference type="Gene3D" id="3.90.550.10">
    <property type="entry name" value="Spore Coat Polysaccharide Biosynthesis Protein SpsA, Chain A"/>
    <property type="match status" value="1"/>
</dbReference>
<dbReference type="Pfam" id="PF00535">
    <property type="entry name" value="Glycos_transf_2"/>
    <property type="match status" value="1"/>
</dbReference>
<comment type="caution">
    <text evidence="5">The sequence shown here is derived from an EMBL/GenBank/DDBJ whole genome shotgun (WGS) entry which is preliminary data.</text>
</comment>
<dbReference type="EC" id="2.4.-.-" evidence="5"/>